<sequence>MKNSNMASGEEFYPLASNFFAGILADFKEKLGRPEGKRPGDWAC</sequence>
<evidence type="ECO:0000313" key="2">
    <source>
        <dbReference type="Proteomes" id="UP001211173"/>
    </source>
</evidence>
<reference evidence="1" key="1">
    <citation type="submission" date="2023-01" db="EMBL/GenBank/DDBJ databases">
        <title>Human gut microbiome strain richness.</title>
        <authorList>
            <person name="Chen-Liaw A."/>
        </authorList>
    </citation>
    <scope>NUCLEOTIDE SEQUENCE</scope>
    <source>
        <strain evidence="1">1001287st1_F4_1001285I_161205</strain>
    </source>
</reference>
<accession>A0AAW6CAK2</accession>
<organism evidence="1 2">
    <name type="scientific">Flavonifractor plautii</name>
    <name type="common">Fusobacterium plautii</name>
    <dbReference type="NCBI Taxonomy" id="292800"/>
    <lineage>
        <taxon>Bacteria</taxon>
        <taxon>Bacillati</taxon>
        <taxon>Bacillota</taxon>
        <taxon>Clostridia</taxon>
        <taxon>Eubacteriales</taxon>
        <taxon>Oscillospiraceae</taxon>
        <taxon>Flavonifractor</taxon>
    </lineage>
</organism>
<dbReference type="AlphaFoldDB" id="A0AAW6CAK2"/>
<dbReference type="RefSeq" id="WP_263639449.1">
    <property type="nucleotide sequence ID" value="NZ_BAABXT010000001.1"/>
</dbReference>
<name>A0AAW6CAK2_FLAPL</name>
<gene>
    <name evidence="1" type="ORF">PNE06_03135</name>
</gene>
<protein>
    <submittedName>
        <fullName evidence="1">Uncharacterized protein</fullName>
    </submittedName>
</protein>
<dbReference type="EMBL" id="JAQLWV010000003">
    <property type="protein sequence ID" value="MDB7932062.1"/>
    <property type="molecule type" value="Genomic_DNA"/>
</dbReference>
<dbReference type="Proteomes" id="UP001211173">
    <property type="component" value="Unassembled WGS sequence"/>
</dbReference>
<evidence type="ECO:0000313" key="1">
    <source>
        <dbReference type="EMBL" id="MDB7932062.1"/>
    </source>
</evidence>
<comment type="caution">
    <text evidence="1">The sequence shown here is derived from an EMBL/GenBank/DDBJ whole genome shotgun (WGS) entry which is preliminary data.</text>
</comment>
<proteinExistence type="predicted"/>